<keyword evidence="9" id="KW-1185">Reference proteome</keyword>
<dbReference type="EMBL" id="JAVXUO010000080">
    <property type="protein sequence ID" value="KAK2995660.1"/>
    <property type="molecule type" value="Genomic_DNA"/>
</dbReference>
<evidence type="ECO:0000259" key="7">
    <source>
        <dbReference type="PROSITE" id="PS50836"/>
    </source>
</evidence>
<dbReference type="InterPro" id="IPR005018">
    <property type="entry name" value="DOMON_domain"/>
</dbReference>
<dbReference type="PANTHER" id="PTHR23130">
    <property type="entry name" value="CYTOCHROME B561 AND DOMON DOMAIN-CONTAINING PROTEIN"/>
    <property type="match status" value="1"/>
</dbReference>
<dbReference type="InterPro" id="IPR045265">
    <property type="entry name" value="AIR12_DOMON"/>
</dbReference>
<protein>
    <recommendedName>
        <fullName evidence="7">DOMON domain-containing protein</fullName>
    </recommendedName>
</protein>
<keyword evidence="2" id="KW-0813">Transport</keyword>
<feature type="domain" description="DOMON" evidence="7">
    <location>
        <begin position="46"/>
        <end position="175"/>
    </location>
</feature>
<organism evidence="8 9">
    <name type="scientific">Escallonia rubra</name>
    <dbReference type="NCBI Taxonomy" id="112253"/>
    <lineage>
        <taxon>Eukaryota</taxon>
        <taxon>Viridiplantae</taxon>
        <taxon>Streptophyta</taxon>
        <taxon>Embryophyta</taxon>
        <taxon>Tracheophyta</taxon>
        <taxon>Spermatophyta</taxon>
        <taxon>Magnoliopsida</taxon>
        <taxon>eudicotyledons</taxon>
        <taxon>Gunneridae</taxon>
        <taxon>Pentapetalae</taxon>
        <taxon>asterids</taxon>
        <taxon>campanulids</taxon>
        <taxon>Escalloniales</taxon>
        <taxon>Escalloniaceae</taxon>
        <taxon>Escallonia</taxon>
    </lineage>
</organism>
<dbReference type="PANTHER" id="PTHR23130:SF159">
    <property type="entry name" value="OS08G0335600 PROTEIN"/>
    <property type="match status" value="1"/>
</dbReference>
<evidence type="ECO:0000256" key="2">
    <source>
        <dbReference type="ARBA" id="ARBA00022448"/>
    </source>
</evidence>
<gene>
    <name evidence="8" type="ORF">RJ640_013617</name>
</gene>
<keyword evidence="3 6" id="KW-0732">Signal</keyword>
<evidence type="ECO:0000256" key="6">
    <source>
        <dbReference type="SAM" id="SignalP"/>
    </source>
</evidence>
<accession>A0AA88S4S9</accession>
<keyword evidence="4" id="KW-0249">Electron transport</keyword>
<evidence type="ECO:0000256" key="4">
    <source>
        <dbReference type="ARBA" id="ARBA00022982"/>
    </source>
</evidence>
<feature type="signal peptide" evidence="6">
    <location>
        <begin position="1"/>
        <end position="23"/>
    </location>
</feature>
<comment type="subcellular location">
    <subcellularLocation>
        <location evidence="1">Membrane</location>
    </subcellularLocation>
</comment>
<dbReference type="Proteomes" id="UP001187471">
    <property type="component" value="Unassembled WGS sequence"/>
</dbReference>
<feature type="chain" id="PRO_5041739735" description="DOMON domain-containing protein" evidence="6">
    <location>
        <begin position="24"/>
        <end position="233"/>
    </location>
</feature>
<evidence type="ECO:0000256" key="5">
    <source>
        <dbReference type="ARBA" id="ARBA00023136"/>
    </source>
</evidence>
<proteinExistence type="predicted"/>
<sequence length="233" mass="25287">MALSSTPIFLFCTLISYLLLSSAQTCSNYTFASNRVFSSCSDLPYLHAYLHWNYFPSTRKAAIAYRASQNYEGWIAWAINPTGAGMVGSQALVAFHNTNGSMTAYPTSITSYNPSMLPGDLSFQVSNISAEYTNNEMTIFALVGPLNETSVDHVWQAGSSVSNDIPQMHSISLANLQSVGYLDFLSGVTLFAVLVTSLSIRDNTIVKLPTVMPTPEVRALEIPTIGNDDPTGN</sequence>
<evidence type="ECO:0000256" key="3">
    <source>
        <dbReference type="ARBA" id="ARBA00022729"/>
    </source>
</evidence>
<evidence type="ECO:0000256" key="1">
    <source>
        <dbReference type="ARBA" id="ARBA00004370"/>
    </source>
</evidence>
<dbReference type="GO" id="GO:0016020">
    <property type="term" value="C:membrane"/>
    <property type="evidence" value="ECO:0007669"/>
    <property type="project" value="UniProtKB-SubCell"/>
</dbReference>
<reference evidence="8" key="1">
    <citation type="submission" date="2022-12" db="EMBL/GenBank/DDBJ databases">
        <title>Draft genome assemblies for two species of Escallonia (Escalloniales).</title>
        <authorList>
            <person name="Chanderbali A."/>
            <person name="Dervinis C."/>
            <person name="Anghel I."/>
            <person name="Soltis D."/>
            <person name="Soltis P."/>
            <person name="Zapata F."/>
        </authorList>
    </citation>
    <scope>NUCLEOTIDE SEQUENCE</scope>
    <source>
        <strain evidence="8">UCBG92.1500</strain>
        <tissue evidence="8">Leaf</tissue>
    </source>
</reference>
<dbReference type="PROSITE" id="PS50836">
    <property type="entry name" value="DOMON"/>
    <property type="match status" value="1"/>
</dbReference>
<name>A0AA88S4S9_9ASTE</name>
<dbReference type="CDD" id="cd09629">
    <property type="entry name" value="DOMON_CIL1_like"/>
    <property type="match status" value="1"/>
</dbReference>
<comment type="caution">
    <text evidence="8">The sequence shown here is derived from an EMBL/GenBank/DDBJ whole genome shotgun (WGS) entry which is preliminary data.</text>
</comment>
<dbReference type="Pfam" id="PF04526">
    <property type="entry name" value="DUF568"/>
    <property type="match status" value="1"/>
</dbReference>
<keyword evidence="5" id="KW-0472">Membrane</keyword>
<dbReference type="AlphaFoldDB" id="A0AA88S4S9"/>
<evidence type="ECO:0000313" key="9">
    <source>
        <dbReference type="Proteomes" id="UP001187471"/>
    </source>
</evidence>
<evidence type="ECO:0000313" key="8">
    <source>
        <dbReference type="EMBL" id="KAK2995660.1"/>
    </source>
</evidence>